<protein>
    <recommendedName>
        <fullName evidence="13">Phospholipase/carboxylesterase/thioesterase domain-containing protein</fullName>
    </recommendedName>
</protein>
<keyword evidence="12" id="KW-1185">Reference proteome</keyword>
<keyword evidence="3" id="KW-0964">Secreted</keyword>
<proteinExistence type="inferred from homology"/>
<dbReference type="Proteomes" id="UP000005801">
    <property type="component" value="Unassembled WGS sequence"/>
</dbReference>
<comment type="function">
    <text evidence="9">Involved in degradation of plant cell walls. Hydrolyzes the feruloyl-arabinose ester bond in arabinoxylans, and the feruloyl-galactose ester bond in pectin. Active against paranitrophenyl-acetate, methyl ferulate and wheat arabinoxylan.</text>
</comment>
<evidence type="ECO:0000256" key="3">
    <source>
        <dbReference type="ARBA" id="ARBA00022525"/>
    </source>
</evidence>
<keyword evidence="5" id="KW-0732">Signal</keyword>
<comment type="subcellular location">
    <subcellularLocation>
        <location evidence="1">Secreted</location>
    </subcellularLocation>
</comment>
<comment type="similarity">
    <text evidence="2">Belongs to the faeC family.</text>
</comment>
<organism evidence="11 12">
    <name type="scientific">Plesiocystis pacifica SIR-1</name>
    <dbReference type="NCBI Taxonomy" id="391625"/>
    <lineage>
        <taxon>Bacteria</taxon>
        <taxon>Pseudomonadati</taxon>
        <taxon>Myxococcota</taxon>
        <taxon>Polyangia</taxon>
        <taxon>Nannocystales</taxon>
        <taxon>Nannocystaceae</taxon>
        <taxon>Plesiocystis</taxon>
    </lineage>
</organism>
<keyword evidence="8" id="KW-0624">Polysaccharide degradation</keyword>
<evidence type="ECO:0000256" key="4">
    <source>
        <dbReference type="ARBA" id="ARBA00022651"/>
    </source>
</evidence>
<keyword evidence="4" id="KW-0858">Xylan degradation</keyword>
<dbReference type="AlphaFoldDB" id="A6G1Y8"/>
<keyword evidence="6" id="KW-0378">Hydrolase</keyword>
<dbReference type="STRING" id="391625.PPSIR1_36047"/>
<evidence type="ECO:0000256" key="6">
    <source>
        <dbReference type="ARBA" id="ARBA00022801"/>
    </source>
</evidence>
<name>A6G1Y8_9BACT</name>
<evidence type="ECO:0000256" key="9">
    <source>
        <dbReference type="ARBA" id="ARBA00025250"/>
    </source>
</evidence>
<dbReference type="Gene3D" id="3.40.50.1820">
    <property type="entry name" value="alpha/beta hydrolase"/>
    <property type="match status" value="1"/>
</dbReference>
<dbReference type="EMBL" id="ABCS01000013">
    <property type="protein sequence ID" value="EDM80178.1"/>
    <property type="molecule type" value="Genomic_DNA"/>
</dbReference>
<dbReference type="PANTHER" id="PTHR38050:SF1">
    <property type="entry name" value="FERULOYL ESTERASE C"/>
    <property type="match status" value="1"/>
</dbReference>
<keyword evidence="7" id="KW-0119">Carbohydrate metabolism</keyword>
<evidence type="ECO:0008006" key="13">
    <source>
        <dbReference type="Google" id="ProtNLM"/>
    </source>
</evidence>
<feature type="region of interest" description="Disordered" evidence="10">
    <location>
        <begin position="1"/>
        <end position="74"/>
    </location>
</feature>
<gene>
    <name evidence="11" type="ORF">PPSIR1_36047</name>
</gene>
<evidence type="ECO:0000313" key="11">
    <source>
        <dbReference type="EMBL" id="EDM80178.1"/>
    </source>
</evidence>
<dbReference type="GO" id="GO:0005576">
    <property type="term" value="C:extracellular region"/>
    <property type="evidence" value="ECO:0007669"/>
    <property type="project" value="UniProtKB-SubCell"/>
</dbReference>
<feature type="compositionally biased region" description="Low complexity" evidence="10">
    <location>
        <begin position="46"/>
        <end position="69"/>
    </location>
</feature>
<comment type="caution">
    <text evidence="11">The sequence shown here is derived from an EMBL/GenBank/DDBJ whole genome shotgun (WGS) entry which is preliminary data.</text>
</comment>
<dbReference type="InterPro" id="IPR043595">
    <property type="entry name" value="FaeB/C/D"/>
</dbReference>
<dbReference type="GO" id="GO:0030600">
    <property type="term" value="F:feruloyl esterase activity"/>
    <property type="evidence" value="ECO:0007669"/>
    <property type="project" value="InterPro"/>
</dbReference>
<evidence type="ECO:0000256" key="8">
    <source>
        <dbReference type="ARBA" id="ARBA00023326"/>
    </source>
</evidence>
<evidence type="ECO:0000256" key="5">
    <source>
        <dbReference type="ARBA" id="ARBA00022729"/>
    </source>
</evidence>
<accession>A6G1Y8</accession>
<feature type="compositionally biased region" description="Acidic residues" evidence="10">
    <location>
        <begin position="17"/>
        <end position="45"/>
    </location>
</feature>
<evidence type="ECO:0000313" key="12">
    <source>
        <dbReference type="Proteomes" id="UP000005801"/>
    </source>
</evidence>
<evidence type="ECO:0000256" key="2">
    <source>
        <dbReference type="ARBA" id="ARBA00010278"/>
    </source>
</evidence>
<sequence length="348" mass="36444">MALALAAAPLGCSDDGSVTDDEASDTAAEDTEESTGDGEDGESSDTGEATTESTDTTDSSDTTDTGETDPQCAALAPGLNSGFMVDGLAREFYLDLPADVEAGGPWPVVFSWHGLGDTAANFRGLFSGLVDNPAMPFILVTPEDTDFPISAFGASFPMDWDTFMIEPNGAGNREVALFDAVLECVDQRWGLDASHVHSTGFSLGSITTDMISTVRGEQLASVATYSGGYWSNPSNVDALLGIVANWPPHAVQNKYPQLLVHGGATDTIELVPGVYTMDFSAFAVNDQSFLIDKGHPVVTCDHGAGHTAPVSVSPTTVIEFFALHPLGTTDSPWAASPPAELDFCAFDL</sequence>
<evidence type="ECO:0000256" key="1">
    <source>
        <dbReference type="ARBA" id="ARBA00004613"/>
    </source>
</evidence>
<evidence type="ECO:0000256" key="7">
    <source>
        <dbReference type="ARBA" id="ARBA00023277"/>
    </source>
</evidence>
<evidence type="ECO:0000256" key="10">
    <source>
        <dbReference type="SAM" id="MobiDB-lite"/>
    </source>
</evidence>
<dbReference type="GO" id="GO:0045493">
    <property type="term" value="P:xylan catabolic process"/>
    <property type="evidence" value="ECO:0007669"/>
    <property type="project" value="UniProtKB-KW"/>
</dbReference>
<dbReference type="InterPro" id="IPR029058">
    <property type="entry name" value="AB_hydrolase_fold"/>
</dbReference>
<dbReference type="SUPFAM" id="SSF53474">
    <property type="entry name" value="alpha/beta-Hydrolases"/>
    <property type="match status" value="1"/>
</dbReference>
<dbReference type="eggNOG" id="COG3509">
    <property type="taxonomic scope" value="Bacteria"/>
</dbReference>
<dbReference type="PANTHER" id="PTHR38050">
    <property type="match status" value="1"/>
</dbReference>
<reference evidence="11 12" key="1">
    <citation type="submission" date="2007-06" db="EMBL/GenBank/DDBJ databases">
        <authorList>
            <person name="Shimkets L."/>
            <person name="Ferriera S."/>
            <person name="Johnson J."/>
            <person name="Kravitz S."/>
            <person name="Beeson K."/>
            <person name="Sutton G."/>
            <person name="Rogers Y.-H."/>
            <person name="Friedman R."/>
            <person name="Frazier M."/>
            <person name="Venter J.C."/>
        </authorList>
    </citation>
    <scope>NUCLEOTIDE SEQUENCE [LARGE SCALE GENOMIC DNA]</scope>
    <source>
        <strain evidence="11 12">SIR-1</strain>
    </source>
</reference>